<keyword evidence="4" id="KW-0391">Immunity</keyword>
<evidence type="ECO:0000256" key="1">
    <source>
        <dbReference type="ARBA" id="ARBA00008501"/>
    </source>
</evidence>
<evidence type="ECO:0000256" key="3">
    <source>
        <dbReference type="ARBA" id="ARBA00022588"/>
    </source>
</evidence>
<feature type="domain" description="Reelin" evidence="7">
    <location>
        <begin position="14"/>
        <end position="164"/>
    </location>
</feature>
<dbReference type="InterPro" id="IPR042307">
    <property type="entry name" value="Reeler_sf"/>
</dbReference>
<name>A0A1S3D1V1_DIACI</name>
<dbReference type="FunFam" id="2.60.40.4060:FF:000003">
    <property type="entry name" value="Ferric chelate reductase 1"/>
    <property type="match status" value="1"/>
</dbReference>
<dbReference type="GO" id="GO:0042832">
    <property type="term" value="P:defense response to protozoan"/>
    <property type="evidence" value="ECO:0007669"/>
    <property type="project" value="UniProtKB-ARBA"/>
</dbReference>
<accession>A0A1S3D1V1</accession>
<proteinExistence type="inferred from homology"/>
<dbReference type="PROSITE" id="PS51019">
    <property type="entry name" value="REELIN"/>
    <property type="match status" value="1"/>
</dbReference>
<dbReference type="Pfam" id="PF02014">
    <property type="entry name" value="Reeler"/>
    <property type="match status" value="1"/>
</dbReference>
<sequence length="164" mass="17270">MNQFLLLCVSAVAISSVHAFSSGAPEGVCADMTPKHPQTVPQDSESPYKIVLKKKSVAPGGSISVVISSPPGLSFKGFFVQARVGDKPVGQFTKSPSSKFYKVINCLGGSQNAATHIDAKAKSRVTLTWVAPEDLNESVNFVATVAKDGGEYWVGQQSEPVTVA</sequence>
<dbReference type="GO" id="GO:0016020">
    <property type="term" value="C:membrane"/>
    <property type="evidence" value="ECO:0007669"/>
    <property type="project" value="TreeGrafter"/>
</dbReference>
<evidence type="ECO:0000256" key="4">
    <source>
        <dbReference type="ARBA" id="ARBA00022859"/>
    </source>
</evidence>
<dbReference type="OrthoDB" id="6418377at2759"/>
<dbReference type="CDD" id="cd08544">
    <property type="entry name" value="Reeler"/>
    <property type="match status" value="1"/>
</dbReference>
<evidence type="ECO:0000256" key="6">
    <source>
        <dbReference type="SAM" id="SignalP"/>
    </source>
</evidence>
<keyword evidence="3" id="KW-0399">Innate immunity</keyword>
<dbReference type="Gene3D" id="2.60.40.4060">
    <property type="entry name" value="Reeler domain"/>
    <property type="match status" value="1"/>
</dbReference>
<dbReference type="PANTHER" id="PTHR45828:SF33">
    <property type="entry name" value="DOMON DOMAIN-CONTAINING PROTEIN"/>
    <property type="match status" value="1"/>
</dbReference>
<feature type="chain" id="PRO_5010237258" evidence="6">
    <location>
        <begin position="20"/>
        <end position="164"/>
    </location>
</feature>
<keyword evidence="5" id="KW-0044">Antibiotic</keyword>
<evidence type="ECO:0000259" key="7">
    <source>
        <dbReference type="PROSITE" id="PS51019"/>
    </source>
</evidence>
<dbReference type="STRING" id="121845.A0A1S3D1V1"/>
<evidence type="ECO:0000256" key="5">
    <source>
        <dbReference type="ARBA" id="ARBA00023022"/>
    </source>
</evidence>
<dbReference type="OMA" id="AITFNWI"/>
<evidence type="ECO:0000256" key="2">
    <source>
        <dbReference type="ARBA" id="ARBA00022529"/>
    </source>
</evidence>
<gene>
    <name evidence="9" type="primary">LOC103508820</name>
</gene>
<dbReference type="GO" id="GO:0045087">
    <property type="term" value="P:innate immune response"/>
    <property type="evidence" value="ECO:0007669"/>
    <property type="project" value="UniProtKB-KW"/>
</dbReference>
<dbReference type="PANTHER" id="PTHR45828">
    <property type="entry name" value="CYTOCHROME B561/FERRIC REDUCTASE TRANSMEMBRANE"/>
    <property type="match status" value="1"/>
</dbReference>
<dbReference type="Proteomes" id="UP000079169">
    <property type="component" value="Unplaced"/>
</dbReference>
<keyword evidence="8" id="KW-1185">Reference proteome</keyword>
<dbReference type="PaxDb" id="121845-A0A1S3D1V1"/>
<comment type="similarity">
    <text evidence="1">Belongs to the insect defense protein family.</text>
</comment>
<dbReference type="RefSeq" id="XP_008471618.1">
    <property type="nucleotide sequence ID" value="XM_008473396.2"/>
</dbReference>
<dbReference type="GeneID" id="103508820"/>
<keyword evidence="2" id="KW-0929">Antimicrobial</keyword>
<dbReference type="KEGG" id="dci:103508820"/>
<dbReference type="GO" id="GO:0042742">
    <property type="term" value="P:defense response to bacterium"/>
    <property type="evidence" value="ECO:0007669"/>
    <property type="project" value="UniProtKB-KW"/>
</dbReference>
<dbReference type="AlphaFoldDB" id="A0A1S3D1V1"/>
<keyword evidence="6" id="KW-0732">Signal</keyword>
<dbReference type="InterPro" id="IPR051237">
    <property type="entry name" value="Ferric-chelate_Red/DefProt"/>
</dbReference>
<dbReference type="InterPro" id="IPR002861">
    <property type="entry name" value="Reeler_dom"/>
</dbReference>
<feature type="signal peptide" evidence="6">
    <location>
        <begin position="1"/>
        <end position="19"/>
    </location>
</feature>
<protein>
    <submittedName>
        <fullName evidence="9">Defense protein Hdd11</fullName>
    </submittedName>
</protein>
<evidence type="ECO:0000313" key="9">
    <source>
        <dbReference type="RefSeq" id="XP_008471618.1"/>
    </source>
</evidence>
<organism evidence="8 9">
    <name type="scientific">Diaphorina citri</name>
    <name type="common">Asian citrus psyllid</name>
    <dbReference type="NCBI Taxonomy" id="121845"/>
    <lineage>
        <taxon>Eukaryota</taxon>
        <taxon>Metazoa</taxon>
        <taxon>Ecdysozoa</taxon>
        <taxon>Arthropoda</taxon>
        <taxon>Hexapoda</taxon>
        <taxon>Insecta</taxon>
        <taxon>Pterygota</taxon>
        <taxon>Neoptera</taxon>
        <taxon>Paraneoptera</taxon>
        <taxon>Hemiptera</taxon>
        <taxon>Sternorrhyncha</taxon>
        <taxon>Psylloidea</taxon>
        <taxon>Psyllidae</taxon>
        <taxon>Diaphorininae</taxon>
        <taxon>Diaphorina</taxon>
    </lineage>
</organism>
<reference evidence="9" key="1">
    <citation type="submission" date="2025-08" db="UniProtKB">
        <authorList>
            <consortium name="RefSeq"/>
        </authorList>
    </citation>
    <scope>IDENTIFICATION</scope>
</reference>
<evidence type="ECO:0000313" key="8">
    <source>
        <dbReference type="Proteomes" id="UP000079169"/>
    </source>
</evidence>